<evidence type="ECO:0000256" key="2">
    <source>
        <dbReference type="ARBA" id="ARBA00022741"/>
    </source>
</evidence>
<evidence type="ECO:0000313" key="6">
    <source>
        <dbReference type="EMBL" id="CAI8041087.1"/>
    </source>
</evidence>
<dbReference type="AlphaFoldDB" id="A0AA35T4K1"/>
<feature type="domain" description="ABC transporter" evidence="5">
    <location>
        <begin position="15"/>
        <end position="254"/>
    </location>
</feature>
<evidence type="ECO:0000256" key="3">
    <source>
        <dbReference type="ARBA" id="ARBA00022840"/>
    </source>
</evidence>
<sequence length="383" mass="42628">MTPTDVNAAPPDDIIICRDVHKWYDGFHAVRGVTTYVKRGEVVIIIGPSGSGKSTFIRTINRLERHERGQIIVDGIPLTDDVRNIDAVRRHVGMVAQSFNLFPHMSALSNITLAPTKVRKLSKQDAIDEAMHLLDRALQLVNLEGYAARYPHQLSGGQQQRVALARALAPAPDLILMDEPFSSLDAGLRGQLRAEVRAILKERGATVICVTHDQEEAMQLADRMAVMNEGRIEQLGSPEQVFNYPDTRFAAEFFGTADFLPAWRDGAYLTSEVGRIPWSEAWATPSRTDDELQVMVRPDCLDMEPEEEGNGVVVQREFLGAFNLYSVGLDSGRRVQVMQSHLARFDPGTRVRTFLREGHQPLPFIDGQALVDEPAYATEPDSS</sequence>
<dbReference type="InterPro" id="IPR008995">
    <property type="entry name" value="Mo/tungstate-bd_C_term_dom"/>
</dbReference>
<evidence type="ECO:0000256" key="1">
    <source>
        <dbReference type="ARBA" id="ARBA00022448"/>
    </source>
</evidence>
<keyword evidence="1" id="KW-0813">Transport</keyword>
<protein>
    <submittedName>
        <fullName evidence="6">General L-amino acid transport ATP-binding protein AapP</fullName>
    </submittedName>
</protein>
<dbReference type="Gene3D" id="3.40.50.300">
    <property type="entry name" value="P-loop containing nucleotide triphosphate hydrolases"/>
    <property type="match status" value="1"/>
</dbReference>
<dbReference type="InterPro" id="IPR013611">
    <property type="entry name" value="Transp-assoc_OB_typ2"/>
</dbReference>
<dbReference type="GO" id="GO:0022857">
    <property type="term" value="F:transmembrane transporter activity"/>
    <property type="evidence" value="ECO:0007669"/>
    <property type="project" value="InterPro"/>
</dbReference>
<gene>
    <name evidence="6" type="ORF">GBAR_LOCUS22834</name>
</gene>
<evidence type="ECO:0000259" key="5">
    <source>
        <dbReference type="PROSITE" id="PS50893"/>
    </source>
</evidence>
<dbReference type="PROSITE" id="PS50893">
    <property type="entry name" value="ABC_TRANSPORTER_2"/>
    <property type="match status" value="1"/>
</dbReference>
<dbReference type="GO" id="GO:0043190">
    <property type="term" value="C:ATP-binding cassette (ABC) transporter complex"/>
    <property type="evidence" value="ECO:0007669"/>
    <property type="project" value="InterPro"/>
</dbReference>
<dbReference type="SMART" id="SM00382">
    <property type="entry name" value="AAA"/>
    <property type="match status" value="1"/>
</dbReference>
<keyword evidence="3 6" id="KW-0067">ATP-binding</keyword>
<proteinExistence type="predicted"/>
<dbReference type="FunFam" id="3.40.50.300:FF:000425">
    <property type="entry name" value="Probable ABC transporter, ATP-binding subunit"/>
    <property type="match status" value="1"/>
</dbReference>
<organism evidence="6 7">
    <name type="scientific">Geodia barretti</name>
    <name type="common">Barrett's horny sponge</name>
    <dbReference type="NCBI Taxonomy" id="519541"/>
    <lineage>
        <taxon>Eukaryota</taxon>
        <taxon>Metazoa</taxon>
        <taxon>Porifera</taxon>
        <taxon>Demospongiae</taxon>
        <taxon>Heteroscleromorpha</taxon>
        <taxon>Tetractinellida</taxon>
        <taxon>Astrophorina</taxon>
        <taxon>Geodiidae</taxon>
        <taxon>Geodia</taxon>
    </lineage>
</organism>
<reference evidence="6" key="1">
    <citation type="submission" date="2023-03" db="EMBL/GenBank/DDBJ databases">
        <authorList>
            <person name="Steffen K."/>
            <person name="Cardenas P."/>
        </authorList>
    </citation>
    <scope>NUCLEOTIDE SEQUENCE</scope>
</reference>
<dbReference type="InterPro" id="IPR027417">
    <property type="entry name" value="P-loop_NTPase"/>
</dbReference>
<dbReference type="InterPro" id="IPR050093">
    <property type="entry name" value="ABC_SmlMolc_Importer"/>
</dbReference>
<dbReference type="PROSITE" id="PS00211">
    <property type="entry name" value="ABC_TRANSPORTER_1"/>
    <property type="match status" value="1"/>
</dbReference>
<name>A0AA35T4K1_GEOBA</name>
<dbReference type="EMBL" id="CASHTH010003162">
    <property type="protein sequence ID" value="CAI8041087.1"/>
    <property type="molecule type" value="Genomic_DNA"/>
</dbReference>
<dbReference type="Pfam" id="PF00005">
    <property type="entry name" value="ABC_tran"/>
    <property type="match status" value="1"/>
</dbReference>
<comment type="caution">
    <text evidence="6">The sequence shown here is derived from an EMBL/GenBank/DDBJ whole genome shotgun (WGS) entry which is preliminary data.</text>
</comment>
<dbReference type="PANTHER" id="PTHR42781">
    <property type="entry name" value="SPERMIDINE/PUTRESCINE IMPORT ATP-BINDING PROTEIN POTA"/>
    <property type="match status" value="1"/>
</dbReference>
<dbReference type="GO" id="GO:0005524">
    <property type="term" value="F:ATP binding"/>
    <property type="evidence" value="ECO:0007669"/>
    <property type="project" value="UniProtKB-KW"/>
</dbReference>
<keyword evidence="4" id="KW-0764">Sulfate transport</keyword>
<keyword evidence="2" id="KW-0547">Nucleotide-binding</keyword>
<dbReference type="InterPro" id="IPR017871">
    <property type="entry name" value="ABC_transporter-like_CS"/>
</dbReference>
<dbReference type="Pfam" id="PF08402">
    <property type="entry name" value="TOBE_2"/>
    <property type="match status" value="1"/>
</dbReference>
<evidence type="ECO:0000313" key="7">
    <source>
        <dbReference type="Proteomes" id="UP001174909"/>
    </source>
</evidence>
<dbReference type="SUPFAM" id="SSF52540">
    <property type="entry name" value="P-loop containing nucleoside triphosphate hydrolases"/>
    <property type="match status" value="1"/>
</dbReference>
<dbReference type="InterPro" id="IPR003439">
    <property type="entry name" value="ABC_transporter-like_ATP-bd"/>
</dbReference>
<dbReference type="SUPFAM" id="SSF50331">
    <property type="entry name" value="MOP-like"/>
    <property type="match status" value="1"/>
</dbReference>
<dbReference type="Proteomes" id="UP001174909">
    <property type="component" value="Unassembled WGS sequence"/>
</dbReference>
<dbReference type="GO" id="GO:0016887">
    <property type="term" value="F:ATP hydrolysis activity"/>
    <property type="evidence" value="ECO:0007669"/>
    <property type="project" value="InterPro"/>
</dbReference>
<evidence type="ECO:0000256" key="4">
    <source>
        <dbReference type="ARBA" id="ARBA00023032"/>
    </source>
</evidence>
<accession>A0AA35T4K1</accession>
<dbReference type="InterPro" id="IPR003593">
    <property type="entry name" value="AAA+_ATPase"/>
</dbReference>
<dbReference type="PANTHER" id="PTHR42781:SF4">
    <property type="entry name" value="SPERMIDINE_PUTRESCINE IMPORT ATP-BINDING PROTEIN POTA"/>
    <property type="match status" value="1"/>
</dbReference>
<keyword evidence="7" id="KW-1185">Reference proteome</keyword>